<sequence length="273" mass="30280">MKFQFRFSSTHAVCRREQTTAAFAGLIRLYRSRFAAERLGEPLRRLFDDHHAIRVSTMGVVFAMLFTVSMGTGLAQNTADGTNQIETAASLTSLRNQTSVLLRQASVSDDGASKNKAIVALCDFYVMLRQDTRFGQSEMLQQDAGKIRRRLLSTKTKLTSQLRRQKVVRLSGLSSDVDSIIRHSLAAANSDADESDRSQSSPAGDQLGRGAAGIADNGWQLVELIERVVAPDFWDTNGGPGTIQYFAMRRFLVVRATSDVHEQIRDLLRALPR</sequence>
<dbReference type="Proteomes" id="UP000319817">
    <property type="component" value="Chromosome"/>
</dbReference>
<keyword evidence="3" id="KW-1185">Reference proteome</keyword>
<dbReference type="RefSeq" id="WP_145420452.1">
    <property type="nucleotide sequence ID" value="NZ_CP036526.1"/>
</dbReference>
<name>A0A517NZN1_9BACT</name>
<dbReference type="OrthoDB" id="277172at2"/>
<reference evidence="2 3" key="1">
    <citation type="submission" date="2019-02" db="EMBL/GenBank/DDBJ databases">
        <title>Deep-cultivation of Planctomycetes and their phenomic and genomic characterization uncovers novel biology.</title>
        <authorList>
            <person name="Wiegand S."/>
            <person name="Jogler M."/>
            <person name="Boedeker C."/>
            <person name="Pinto D."/>
            <person name="Vollmers J."/>
            <person name="Rivas-Marin E."/>
            <person name="Kohn T."/>
            <person name="Peeters S.H."/>
            <person name="Heuer A."/>
            <person name="Rast P."/>
            <person name="Oberbeckmann S."/>
            <person name="Bunk B."/>
            <person name="Jeske O."/>
            <person name="Meyerdierks A."/>
            <person name="Storesund J.E."/>
            <person name="Kallscheuer N."/>
            <person name="Luecker S."/>
            <person name="Lage O.M."/>
            <person name="Pohl T."/>
            <person name="Merkel B.J."/>
            <person name="Hornburger P."/>
            <person name="Mueller R.-W."/>
            <person name="Bruemmer F."/>
            <person name="Labrenz M."/>
            <person name="Spormann A.M."/>
            <person name="Op den Camp H."/>
            <person name="Overmann J."/>
            <person name="Amann R."/>
            <person name="Jetten M.S.M."/>
            <person name="Mascher T."/>
            <person name="Medema M.H."/>
            <person name="Devos D.P."/>
            <person name="Kaster A.-K."/>
            <person name="Ovreas L."/>
            <person name="Rohde M."/>
            <person name="Galperin M.Y."/>
            <person name="Jogler C."/>
        </authorList>
    </citation>
    <scope>NUCLEOTIDE SEQUENCE [LARGE SCALE GENOMIC DNA]</scope>
    <source>
        <strain evidence="2 3">K23_9</strain>
    </source>
</reference>
<dbReference type="EMBL" id="CP036526">
    <property type="protein sequence ID" value="QDT12571.1"/>
    <property type="molecule type" value="Genomic_DNA"/>
</dbReference>
<gene>
    <name evidence="2" type="ORF">K239x_45810</name>
</gene>
<accession>A0A517NZN1</accession>
<organism evidence="2 3">
    <name type="scientific">Stieleria marina</name>
    <dbReference type="NCBI Taxonomy" id="1930275"/>
    <lineage>
        <taxon>Bacteria</taxon>
        <taxon>Pseudomonadati</taxon>
        <taxon>Planctomycetota</taxon>
        <taxon>Planctomycetia</taxon>
        <taxon>Pirellulales</taxon>
        <taxon>Pirellulaceae</taxon>
        <taxon>Stieleria</taxon>
    </lineage>
</organism>
<evidence type="ECO:0000313" key="2">
    <source>
        <dbReference type="EMBL" id="QDT12571.1"/>
    </source>
</evidence>
<feature type="region of interest" description="Disordered" evidence="1">
    <location>
        <begin position="188"/>
        <end position="209"/>
    </location>
</feature>
<evidence type="ECO:0000313" key="3">
    <source>
        <dbReference type="Proteomes" id="UP000319817"/>
    </source>
</evidence>
<dbReference type="AlphaFoldDB" id="A0A517NZN1"/>
<evidence type="ECO:0000256" key="1">
    <source>
        <dbReference type="SAM" id="MobiDB-lite"/>
    </source>
</evidence>
<protein>
    <submittedName>
        <fullName evidence="2">Uncharacterized protein</fullName>
    </submittedName>
</protein>
<proteinExistence type="predicted"/>